<dbReference type="SUPFAM" id="SSF48019">
    <property type="entry name" value="post-AAA+ oligomerization domain-like"/>
    <property type="match status" value="1"/>
</dbReference>
<dbReference type="InterPro" id="IPR032780">
    <property type="entry name" value="DNA_pol3_delt_C"/>
</dbReference>
<dbReference type="AlphaFoldDB" id="A0A2A5AVF9"/>
<dbReference type="NCBIfam" id="TIGR01128">
    <property type="entry name" value="holA"/>
    <property type="match status" value="1"/>
</dbReference>
<organism evidence="12 13">
    <name type="scientific">SAR86 cluster bacterium</name>
    <dbReference type="NCBI Taxonomy" id="2030880"/>
    <lineage>
        <taxon>Bacteria</taxon>
        <taxon>Pseudomonadati</taxon>
        <taxon>Pseudomonadota</taxon>
        <taxon>Gammaproteobacteria</taxon>
        <taxon>SAR86 cluster</taxon>
    </lineage>
</organism>
<dbReference type="Pfam" id="PF14840">
    <property type="entry name" value="DNA_pol3_delt_C"/>
    <property type="match status" value="1"/>
</dbReference>
<name>A0A2A5AVF9_9GAMM</name>
<dbReference type="SUPFAM" id="SSF52540">
    <property type="entry name" value="P-loop containing nucleoside triphosphate hydrolases"/>
    <property type="match status" value="1"/>
</dbReference>
<dbReference type="InterPro" id="IPR027417">
    <property type="entry name" value="P-loop_NTPase"/>
</dbReference>
<dbReference type="InterPro" id="IPR005790">
    <property type="entry name" value="DNA_polIII_delta"/>
</dbReference>
<keyword evidence="3" id="KW-0808">Transferase</keyword>
<feature type="domain" description="DNA polymerase III delta N-terminal" evidence="10">
    <location>
        <begin position="21"/>
        <end position="135"/>
    </location>
</feature>
<dbReference type="PANTHER" id="PTHR34388">
    <property type="entry name" value="DNA POLYMERASE III SUBUNIT DELTA"/>
    <property type="match status" value="1"/>
</dbReference>
<evidence type="ECO:0000313" key="13">
    <source>
        <dbReference type="Proteomes" id="UP000218327"/>
    </source>
</evidence>
<dbReference type="CDD" id="cd18138">
    <property type="entry name" value="HLD_clamp_pol_III_delta"/>
    <property type="match status" value="1"/>
</dbReference>
<proteinExistence type="inferred from homology"/>
<protein>
    <recommendedName>
        <fullName evidence="2 9">DNA polymerase III subunit delta</fullName>
        <ecNumber evidence="1 9">2.7.7.7</ecNumber>
    </recommendedName>
</protein>
<evidence type="ECO:0000256" key="4">
    <source>
        <dbReference type="ARBA" id="ARBA00022695"/>
    </source>
</evidence>
<evidence type="ECO:0000256" key="6">
    <source>
        <dbReference type="ARBA" id="ARBA00022932"/>
    </source>
</evidence>
<dbReference type="Gene3D" id="1.20.272.10">
    <property type="match status" value="1"/>
</dbReference>
<dbReference type="GO" id="GO:0009360">
    <property type="term" value="C:DNA polymerase III complex"/>
    <property type="evidence" value="ECO:0007669"/>
    <property type="project" value="UniProtKB-UniRule"/>
</dbReference>
<sequence length="354" mass="39879">MVKIKPEQLTRTLASNSLPLYWLSGDEPLLMQESADLIRASYRDNGFSEREVFNVDKSFNWSTFSQATGNLSLFSDRKIIELRLSNAKLDEPGKKAIQHYLDDLNPDYLILISGPRLDAATLKTKWFSQIESKGALIQIWPINRENLAPWLEQRLRRDGIQADMEAVRLLADKVEGNLLAAMQEIEKLKLLAGGEPGSPIKLDAKTVMQVVADSSRYNVYQLIDTTLLGDTVRSQKMLAGLRNEGVYPLVILGALTRELRSLLPMLEKKDQGQGVNAIIQSHRVWFNRKQAVSSVLARISTNLIWQLLDHARLIDQSIKGMSHANPWDELSLILLKLAGSPVTRSNRAVSNQRK</sequence>
<dbReference type="InterPro" id="IPR008921">
    <property type="entry name" value="DNA_pol3_clamp-load_cplx_C"/>
</dbReference>
<dbReference type="GO" id="GO:0003887">
    <property type="term" value="F:DNA-directed DNA polymerase activity"/>
    <property type="evidence" value="ECO:0007669"/>
    <property type="project" value="UniProtKB-UniRule"/>
</dbReference>
<evidence type="ECO:0000259" key="11">
    <source>
        <dbReference type="Pfam" id="PF14840"/>
    </source>
</evidence>
<evidence type="ECO:0000256" key="9">
    <source>
        <dbReference type="NCBIfam" id="TIGR01128"/>
    </source>
</evidence>
<evidence type="ECO:0000256" key="3">
    <source>
        <dbReference type="ARBA" id="ARBA00022679"/>
    </source>
</evidence>
<dbReference type="EC" id="2.7.7.7" evidence="1 9"/>
<dbReference type="Proteomes" id="UP000218327">
    <property type="component" value="Unassembled WGS sequence"/>
</dbReference>
<dbReference type="GO" id="GO:0006261">
    <property type="term" value="P:DNA-templated DNA replication"/>
    <property type="evidence" value="ECO:0007669"/>
    <property type="project" value="TreeGrafter"/>
</dbReference>
<keyword evidence="5" id="KW-0235">DNA replication</keyword>
<evidence type="ECO:0000256" key="8">
    <source>
        <dbReference type="ARBA" id="ARBA00049244"/>
    </source>
</evidence>
<comment type="caution">
    <text evidence="12">The sequence shown here is derived from an EMBL/GenBank/DDBJ whole genome shotgun (WGS) entry which is preliminary data.</text>
</comment>
<comment type="similarity">
    <text evidence="7">Belongs to the DNA polymerase HolA subunit family.</text>
</comment>
<comment type="catalytic activity">
    <reaction evidence="8">
        <text>DNA(n) + a 2'-deoxyribonucleoside 5'-triphosphate = DNA(n+1) + diphosphate</text>
        <dbReference type="Rhea" id="RHEA:22508"/>
        <dbReference type="Rhea" id="RHEA-COMP:17339"/>
        <dbReference type="Rhea" id="RHEA-COMP:17340"/>
        <dbReference type="ChEBI" id="CHEBI:33019"/>
        <dbReference type="ChEBI" id="CHEBI:61560"/>
        <dbReference type="ChEBI" id="CHEBI:173112"/>
        <dbReference type="EC" id="2.7.7.7"/>
    </reaction>
</comment>
<keyword evidence="4" id="KW-0548">Nucleotidyltransferase</keyword>
<dbReference type="GO" id="GO:0003677">
    <property type="term" value="F:DNA binding"/>
    <property type="evidence" value="ECO:0007669"/>
    <property type="project" value="InterPro"/>
</dbReference>
<evidence type="ECO:0000256" key="2">
    <source>
        <dbReference type="ARBA" id="ARBA00017703"/>
    </source>
</evidence>
<evidence type="ECO:0000256" key="7">
    <source>
        <dbReference type="ARBA" id="ARBA00034754"/>
    </source>
</evidence>
<dbReference type="EMBL" id="NVVJ01000049">
    <property type="protein sequence ID" value="PCJ22846.1"/>
    <property type="molecule type" value="Genomic_DNA"/>
</dbReference>
<dbReference type="Gene3D" id="1.10.8.60">
    <property type="match status" value="1"/>
</dbReference>
<keyword evidence="6" id="KW-0239">DNA-directed DNA polymerase</keyword>
<accession>A0A2A5AVF9</accession>
<evidence type="ECO:0000313" key="12">
    <source>
        <dbReference type="EMBL" id="PCJ22846.1"/>
    </source>
</evidence>
<dbReference type="InterPro" id="IPR010372">
    <property type="entry name" value="DNA_pol3_delta_N"/>
</dbReference>
<feature type="domain" description="DNA polymerase III subunit delta C-terminal" evidence="11">
    <location>
        <begin position="221"/>
        <end position="338"/>
    </location>
</feature>
<evidence type="ECO:0000259" key="10">
    <source>
        <dbReference type="Pfam" id="PF06144"/>
    </source>
</evidence>
<dbReference type="PANTHER" id="PTHR34388:SF1">
    <property type="entry name" value="DNA POLYMERASE III SUBUNIT DELTA"/>
    <property type="match status" value="1"/>
</dbReference>
<reference evidence="13" key="1">
    <citation type="submission" date="2017-08" db="EMBL/GenBank/DDBJ databases">
        <title>A dynamic microbial community with high functional redundancy inhabits the cold, oxic subseafloor aquifer.</title>
        <authorList>
            <person name="Tully B.J."/>
            <person name="Wheat C.G."/>
            <person name="Glazer B.T."/>
            <person name="Huber J.A."/>
        </authorList>
    </citation>
    <scope>NUCLEOTIDE SEQUENCE [LARGE SCALE GENOMIC DNA]</scope>
</reference>
<dbReference type="Pfam" id="PF06144">
    <property type="entry name" value="DNA_pol3_delta"/>
    <property type="match status" value="1"/>
</dbReference>
<gene>
    <name evidence="12" type="ORF">COA96_13225</name>
</gene>
<dbReference type="Gene3D" id="3.40.50.300">
    <property type="entry name" value="P-loop containing nucleotide triphosphate hydrolases"/>
    <property type="match status" value="1"/>
</dbReference>
<evidence type="ECO:0000256" key="5">
    <source>
        <dbReference type="ARBA" id="ARBA00022705"/>
    </source>
</evidence>
<evidence type="ECO:0000256" key="1">
    <source>
        <dbReference type="ARBA" id="ARBA00012417"/>
    </source>
</evidence>